<accession>A0ABP8JQY4</accession>
<dbReference type="EMBL" id="BAABFR010000039">
    <property type="protein sequence ID" value="GAA4394700.1"/>
    <property type="molecule type" value="Genomic_DNA"/>
</dbReference>
<comment type="caution">
    <text evidence="6">The sequence shown here is derived from an EMBL/GenBank/DDBJ whole genome shotgun (WGS) entry which is preliminary data.</text>
</comment>
<dbReference type="SUPFAM" id="SSF102705">
    <property type="entry name" value="NIF3 (NGG1p interacting factor 3)-like"/>
    <property type="match status" value="1"/>
</dbReference>
<keyword evidence="4 5" id="KW-0479">Metal-binding</keyword>
<evidence type="ECO:0000256" key="5">
    <source>
        <dbReference type="PIRNR" id="PIRNR037489"/>
    </source>
</evidence>
<evidence type="ECO:0000313" key="7">
    <source>
        <dbReference type="Proteomes" id="UP001500635"/>
    </source>
</evidence>
<dbReference type="Gene3D" id="3.40.1390.30">
    <property type="entry name" value="NIF3 (NGG1p interacting factor 3)-like"/>
    <property type="match status" value="1"/>
</dbReference>
<name>A0ABP8JQY4_9ACTN</name>
<dbReference type="PANTHER" id="PTHR13799:SF14">
    <property type="entry name" value="GTP CYCLOHYDROLASE 1 TYPE 2 HOMOLOG"/>
    <property type="match status" value="1"/>
</dbReference>
<organism evidence="6 7">
    <name type="scientific">Tsukamurella soli</name>
    <dbReference type="NCBI Taxonomy" id="644556"/>
    <lineage>
        <taxon>Bacteria</taxon>
        <taxon>Bacillati</taxon>
        <taxon>Actinomycetota</taxon>
        <taxon>Actinomycetes</taxon>
        <taxon>Mycobacteriales</taxon>
        <taxon>Tsukamurellaceae</taxon>
        <taxon>Tsukamurella</taxon>
    </lineage>
</organism>
<evidence type="ECO:0000256" key="3">
    <source>
        <dbReference type="ARBA" id="ARBA00022112"/>
    </source>
</evidence>
<reference evidence="7" key="1">
    <citation type="journal article" date="2019" name="Int. J. Syst. Evol. Microbiol.">
        <title>The Global Catalogue of Microorganisms (GCM) 10K type strain sequencing project: providing services to taxonomists for standard genome sequencing and annotation.</title>
        <authorList>
            <consortium name="The Broad Institute Genomics Platform"/>
            <consortium name="The Broad Institute Genome Sequencing Center for Infectious Disease"/>
            <person name="Wu L."/>
            <person name="Ma J."/>
        </authorList>
    </citation>
    <scope>NUCLEOTIDE SEQUENCE [LARGE SCALE GENOMIC DNA]</scope>
    <source>
        <strain evidence="7">JCM 17688</strain>
    </source>
</reference>
<dbReference type="NCBIfam" id="TIGR00486">
    <property type="entry name" value="YbgI_SA1388"/>
    <property type="match status" value="1"/>
</dbReference>
<keyword evidence="7" id="KW-1185">Reference proteome</keyword>
<dbReference type="Proteomes" id="UP001500635">
    <property type="component" value="Unassembled WGS sequence"/>
</dbReference>
<dbReference type="Pfam" id="PF01784">
    <property type="entry name" value="DUF34_NIF3"/>
    <property type="match status" value="1"/>
</dbReference>
<comment type="similarity">
    <text evidence="1 5">Belongs to the GTP cyclohydrolase I type 2/NIF3 family.</text>
</comment>
<sequence length="389" mass="40161">MQRALPVPRRASEAVGHVSILYHVQLTAVIDVLEEAYPPRLAEDWDSVGLVCGDPAADVTRVLACVDVTADVVDAALASGAELIVAHHPLLLRGVDTVAVSTPKGALIHRLIAGGCALYTAHTNADRARGGVGDALAAALALEVTGPIEYLGDAEPLDAWNVKVPLADTDAVLAAVFAAGAGRVGEYSECAWRVDGAGQFRPGAGANPAIGTSGRLETVAETRAEFVAPRAAGAAVLAALRAAHPYEEPAFDVVELAAREREWGLGRIGVLPVPVSLPEFAASVAAALGVPVRAAGPGDAVVRTVAVCGGAGDSLLGAVRRLPVDAYVTGDLRHHPVDEHLRAGGCPVLDAGHWATEFPWCMVVAELLAPDLAVDVFTRPTDPFTVYVS</sequence>
<protein>
    <recommendedName>
        <fullName evidence="3 5">GTP cyclohydrolase 1 type 2 homolog</fullName>
    </recommendedName>
</protein>
<dbReference type="PIRSF" id="PIRSF037489">
    <property type="entry name" value="UCP037489_NIF3_YqfO"/>
    <property type="match status" value="1"/>
</dbReference>
<evidence type="ECO:0000256" key="1">
    <source>
        <dbReference type="ARBA" id="ARBA00006964"/>
    </source>
</evidence>
<gene>
    <name evidence="6" type="ORF">GCM10023147_27050</name>
</gene>
<dbReference type="PANTHER" id="PTHR13799">
    <property type="entry name" value="NGG1 INTERACTING FACTOR 3"/>
    <property type="match status" value="1"/>
</dbReference>
<dbReference type="InterPro" id="IPR002678">
    <property type="entry name" value="DUF34/NIF3"/>
</dbReference>
<evidence type="ECO:0000256" key="4">
    <source>
        <dbReference type="ARBA" id="ARBA00022723"/>
    </source>
</evidence>
<comment type="subunit">
    <text evidence="2">Homohexamer.</text>
</comment>
<dbReference type="InterPro" id="IPR017221">
    <property type="entry name" value="DUF34/NIF3_bac"/>
</dbReference>
<evidence type="ECO:0000313" key="6">
    <source>
        <dbReference type="EMBL" id="GAA4394700.1"/>
    </source>
</evidence>
<dbReference type="InterPro" id="IPR036069">
    <property type="entry name" value="DUF34/NIF3_sf"/>
</dbReference>
<proteinExistence type="inferred from homology"/>
<dbReference type="Gene3D" id="3.30.70.120">
    <property type="match status" value="1"/>
</dbReference>
<evidence type="ECO:0000256" key="2">
    <source>
        <dbReference type="ARBA" id="ARBA00011643"/>
    </source>
</evidence>
<dbReference type="InterPro" id="IPR015867">
    <property type="entry name" value="N-reg_PII/ATP_PRibTrfase_C"/>
</dbReference>